<reference evidence="2" key="1">
    <citation type="submission" date="2013-10" db="EMBL/GenBank/DDBJ databases">
        <title>Genome sequencing of Onchocerca volvulus.</title>
        <authorList>
            <person name="Cotton J."/>
            <person name="Tsai J."/>
            <person name="Stanley E."/>
            <person name="Tracey A."/>
            <person name="Holroyd N."/>
            <person name="Lustigman S."/>
            <person name="Berriman M."/>
        </authorList>
    </citation>
    <scope>NUCLEOTIDE SEQUENCE</scope>
</reference>
<accession>A0A8R1TUV6</accession>
<evidence type="ECO:0000313" key="2">
    <source>
        <dbReference type="Proteomes" id="UP000024404"/>
    </source>
</evidence>
<sequence length="89" mass="10516">MNSIHEFLRRILPNRLNLSRDDFSFELLRSASVQELKKHDSPRQQIMWPRPTSSHDNFHINAGKLALKAIYFEKGGKKVKRKEVHYQVS</sequence>
<evidence type="ECO:0000313" key="1">
    <source>
        <dbReference type="EnsemblMetazoa" id="OVOC5872.1"/>
    </source>
</evidence>
<dbReference type="EMBL" id="CMVM020000161">
    <property type="status" value="NOT_ANNOTATED_CDS"/>
    <property type="molecule type" value="Genomic_DNA"/>
</dbReference>
<organism evidence="1 2">
    <name type="scientific">Onchocerca volvulus</name>
    <dbReference type="NCBI Taxonomy" id="6282"/>
    <lineage>
        <taxon>Eukaryota</taxon>
        <taxon>Metazoa</taxon>
        <taxon>Ecdysozoa</taxon>
        <taxon>Nematoda</taxon>
        <taxon>Chromadorea</taxon>
        <taxon>Rhabditida</taxon>
        <taxon>Spirurina</taxon>
        <taxon>Spiruromorpha</taxon>
        <taxon>Filarioidea</taxon>
        <taxon>Onchocercidae</taxon>
        <taxon>Onchocerca</taxon>
    </lineage>
</organism>
<dbReference type="AlphaFoldDB" id="A0A8R1TUV6"/>
<proteinExistence type="predicted"/>
<dbReference type="Proteomes" id="UP000024404">
    <property type="component" value="Unassembled WGS sequence"/>
</dbReference>
<name>A0A8R1TUV6_ONCVO</name>
<keyword evidence="2" id="KW-1185">Reference proteome</keyword>
<reference evidence="1" key="2">
    <citation type="submission" date="2022-06" db="UniProtKB">
        <authorList>
            <consortium name="EnsemblMetazoa"/>
        </authorList>
    </citation>
    <scope>IDENTIFICATION</scope>
</reference>
<dbReference type="EnsemblMetazoa" id="OVOC5872.1">
    <property type="protein sequence ID" value="OVOC5872.1"/>
    <property type="gene ID" value="WBGene00242681"/>
</dbReference>
<protein>
    <submittedName>
        <fullName evidence="1">Uncharacterized protein</fullName>
    </submittedName>
</protein>
<dbReference type="OMA" id="NWPRRIS"/>